<sequence length="395" mass="42806">MGIPTEAARPPGSLPLQHDIGSGPREDTMETIETVIIGAGQAGLATARELVSRGHECVVLERNQAVGDGWRQQYDSLRLYSPARHDGLPGLDFPGDPRSFPGKDDVAAYLQSYAVRFDLPVRLGVRVERLAATADGDGFVVTTDTGDIACHNVVVATGTFGRSPHVPAFAADLDPSILQLHSSEYRRPSQLREGPVLVVGASHSGCDIAYELGQSRPTVLAGRDCGQPPVRWDTKAVHVVFPVLLFAWRHVLTRRTPMGRKMMGEIRHHGGPMLRVKREDLAARGVERRTQRVVGVTDGRPTLDDGTVVDVANVVWATGFAQRFDWVDLPVIGEDGWPREFRGVSSDVPGLYFCGLAFQYAFASMVLPGVGRDAAHVAQHVLKRSAARTAHPAPA</sequence>
<proteinExistence type="predicted"/>
<name>A0ABQ2HYK4_9MICO</name>
<organism evidence="3 4">
    <name type="scientific">Terrabacter tumescens</name>
    <dbReference type="NCBI Taxonomy" id="60443"/>
    <lineage>
        <taxon>Bacteria</taxon>
        <taxon>Bacillati</taxon>
        <taxon>Actinomycetota</taxon>
        <taxon>Actinomycetes</taxon>
        <taxon>Micrococcales</taxon>
        <taxon>Intrasporangiaceae</taxon>
        <taxon>Terrabacter</taxon>
    </lineage>
</organism>
<reference evidence="4" key="1">
    <citation type="journal article" date="2019" name="Int. J. Syst. Evol. Microbiol.">
        <title>The Global Catalogue of Microorganisms (GCM) 10K type strain sequencing project: providing services to taxonomists for standard genome sequencing and annotation.</title>
        <authorList>
            <consortium name="The Broad Institute Genomics Platform"/>
            <consortium name="The Broad Institute Genome Sequencing Center for Infectious Disease"/>
            <person name="Wu L."/>
            <person name="Ma J."/>
        </authorList>
    </citation>
    <scope>NUCLEOTIDE SEQUENCE [LARGE SCALE GENOMIC DNA]</scope>
    <source>
        <strain evidence="4">JCM 1365</strain>
    </source>
</reference>
<protein>
    <submittedName>
        <fullName evidence="3">Oxidoreductase</fullName>
    </submittedName>
</protein>
<dbReference type="Gene3D" id="3.50.50.60">
    <property type="entry name" value="FAD/NAD(P)-binding domain"/>
    <property type="match status" value="1"/>
</dbReference>
<dbReference type="InterPro" id="IPR000960">
    <property type="entry name" value="Flavin_mOase"/>
</dbReference>
<accession>A0ABQ2HYK4</accession>
<dbReference type="EMBL" id="BMNZ01000004">
    <property type="protein sequence ID" value="GGM95465.1"/>
    <property type="molecule type" value="Genomic_DNA"/>
</dbReference>
<dbReference type="PANTHER" id="PTHR43539:SF78">
    <property type="entry name" value="FLAVIN-CONTAINING MONOOXYGENASE"/>
    <property type="match status" value="1"/>
</dbReference>
<dbReference type="PRINTS" id="PR00370">
    <property type="entry name" value="FMOXYGENASE"/>
</dbReference>
<dbReference type="InterPro" id="IPR036188">
    <property type="entry name" value="FAD/NAD-bd_sf"/>
</dbReference>
<dbReference type="PANTHER" id="PTHR43539">
    <property type="entry name" value="FLAVIN-BINDING MONOOXYGENASE-LIKE PROTEIN (AFU_ORTHOLOGUE AFUA_4G09220)"/>
    <property type="match status" value="1"/>
</dbReference>
<dbReference type="Proteomes" id="UP000623461">
    <property type="component" value="Unassembled WGS sequence"/>
</dbReference>
<keyword evidence="4" id="KW-1185">Reference proteome</keyword>
<comment type="caution">
    <text evidence="3">The sequence shown here is derived from an EMBL/GenBank/DDBJ whole genome shotgun (WGS) entry which is preliminary data.</text>
</comment>
<evidence type="ECO:0000256" key="2">
    <source>
        <dbReference type="SAM" id="MobiDB-lite"/>
    </source>
</evidence>
<dbReference type="InterPro" id="IPR050982">
    <property type="entry name" value="Auxin_biosynth/cation_transpt"/>
</dbReference>
<evidence type="ECO:0000313" key="4">
    <source>
        <dbReference type="Proteomes" id="UP000623461"/>
    </source>
</evidence>
<evidence type="ECO:0000256" key="1">
    <source>
        <dbReference type="ARBA" id="ARBA00023002"/>
    </source>
</evidence>
<dbReference type="SUPFAM" id="SSF51905">
    <property type="entry name" value="FAD/NAD(P)-binding domain"/>
    <property type="match status" value="2"/>
</dbReference>
<evidence type="ECO:0000313" key="3">
    <source>
        <dbReference type="EMBL" id="GGM95465.1"/>
    </source>
</evidence>
<dbReference type="Pfam" id="PF13738">
    <property type="entry name" value="Pyr_redox_3"/>
    <property type="match status" value="1"/>
</dbReference>
<feature type="region of interest" description="Disordered" evidence="2">
    <location>
        <begin position="1"/>
        <end position="25"/>
    </location>
</feature>
<keyword evidence="1" id="KW-0560">Oxidoreductase</keyword>
<gene>
    <name evidence="3" type="primary">noxC</name>
    <name evidence="3" type="ORF">GCM10009721_22360</name>
</gene>